<dbReference type="PROSITE" id="PS50145">
    <property type="entry name" value="ZF_TRAF"/>
    <property type="match status" value="1"/>
</dbReference>
<evidence type="ECO:0000313" key="8">
    <source>
        <dbReference type="Proteomes" id="UP000585474"/>
    </source>
</evidence>
<dbReference type="InterPro" id="IPR013083">
    <property type="entry name" value="Znf_RING/FYVE/PHD"/>
</dbReference>
<gene>
    <name evidence="7" type="ORF">Acr_09g0000310</name>
</gene>
<feature type="region of interest" description="Disordered" evidence="5">
    <location>
        <begin position="351"/>
        <end position="498"/>
    </location>
</feature>
<dbReference type="AlphaFoldDB" id="A0A7J0F4H4"/>
<dbReference type="GO" id="GO:0008270">
    <property type="term" value="F:zinc ion binding"/>
    <property type="evidence" value="ECO:0007669"/>
    <property type="project" value="UniProtKB-KW"/>
</dbReference>
<evidence type="ECO:0000313" key="7">
    <source>
        <dbReference type="EMBL" id="GFY93585.1"/>
    </source>
</evidence>
<dbReference type="Proteomes" id="UP000585474">
    <property type="component" value="Unassembled WGS sequence"/>
</dbReference>
<sequence length="498" mass="56450">MDLPATATEVKPEKFEESKERGPLFRCHLFDTEVVHKVAQVFLPGLASACVDNTTGGLFTSPASVAFDMRKEMVAYLTQRSETFVAESLILENDPEAQVSDHPCDIISDMVDDFASSKRNIFSRVSGWMLSERREDRIDDFVQAMEINGFWFVERREVIAQTLLKNVDFKNEYHCNMKFNTTEELAEHSWQCSFRTMNCTNEGCNVRFCAAHLENHDSICPFKILSCEQKCSDSIMRCEMDKHCITVCSMKLVNCHFYPAGCQSTTPRCKIEQHRLEDVHSHLLYVLQVIHKDASVEDLKRRVVELEEASLMSAPPGRLAAAQDVRSLTLAIMDLEVELGPLKVNANVKVSEDVTESPNKKEEYASSATQEEANADSSATKNEEFTESPRKKEHNELAPKREHHDELSSKKEDFSEEFTESPSKTEELAESPGKKEHSKSPPQNEQGDELSSKEEDFSDSPPKHEEYTRLPTLQQECSEAATKEEECTKSPTKTEVAH</sequence>
<evidence type="ECO:0000259" key="6">
    <source>
        <dbReference type="PROSITE" id="PS50145"/>
    </source>
</evidence>
<proteinExistence type="predicted"/>
<feature type="compositionally biased region" description="Basic and acidic residues" evidence="5">
    <location>
        <begin position="423"/>
        <end position="439"/>
    </location>
</feature>
<dbReference type="Gene3D" id="3.30.40.10">
    <property type="entry name" value="Zinc/RING finger domain, C3HC4 (zinc finger)"/>
    <property type="match status" value="1"/>
</dbReference>
<dbReference type="EMBL" id="BJWL01000009">
    <property type="protein sequence ID" value="GFY93585.1"/>
    <property type="molecule type" value="Genomic_DNA"/>
</dbReference>
<comment type="caution">
    <text evidence="7">The sequence shown here is derived from an EMBL/GenBank/DDBJ whole genome shotgun (WGS) entry which is preliminary data.</text>
</comment>
<feature type="compositionally biased region" description="Polar residues" evidence="5">
    <location>
        <begin position="489"/>
        <end position="498"/>
    </location>
</feature>
<dbReference type="OrthoDB" id="1737200at2759"/>
<dbReference type="PANTHER" id="PTHR10131">
    <property type="entry name" value="TNF RECEPTOR ASSOCIATED FACTOR"/>
    <property type="match status" value="1"/>
</dbReference>
<feature type="domain" description="TRAF-type" evidence="6">
    <location>
        <begin position="216"/>
        <end position="272"/>
    </location>
</feature>
<protein>
    <submittedName>
        <fullName evidence="7">TRAF-like superfamily protein</fullName>
    </submittedName>
</protein>
<feature type="compositionally biased region" description="Basic and acidic residues" evidence="5">
    <location>
        <begin position="381"/>
        <end position="413"/>
    </location>
</feature>
<evidence type="ECO:0000256" key="3">
    <source>
        <dbReference type="ARBA" id="ARBA00022833"/>
    </source>
</evidence>
<name>A0A7J0F4H4_9ERIC</name>
<accession>A0A7J0F4H4</accession>
<evidence type="ECO:0000256" key="4">
    <source>
        <dbReference type="PROSITE-ProRule" id="PRU00207"/>
    </source>
</evidence>
<feature type="zinc finger region" description="TRAF-type" evidence="4">
    <location>
        <begin position="216"/>
        <end position="272"/>
    </location>
</feature>
<evidence type="ECO:0000256" key="2">
    <source>
        <dbReference type="ARBA" id="ARBA00022771"/>
    </source>
</evidence>
<dbReference type="PANTHER" id="PTHR10131:SF161">
    <property type="entry name" value="F26K24.24 PROTEIN"/>
    <property type="match status" value="1"/>
</dbReference>
<feature type="compositionally biased region" description="Basic and acidic residues" evidence="5">
    <location>
        <begin position="450"/>
        <end position="468"/>
    </location>
</feature>
<evidence type="ECO:0000256" key="5">
    <source>
        <dbReference type="SAM" id="MobiDB-lite"/>
    </source>
</evidence>
<keyword evidence="1 4" id="KW-0479">Metal-binding</keyword>
<keyword evidence="3 4" id="KW-0862">Zinc</keyword>
<feature type="compositionally biased region" description="Polar residues" evidence="5">
    <location>
        <begin position="366"/>
        <end position="380"/>
    </location>
</feature>
<dbReference type="InterPro" id="IPR001293">
    <property type="entry name" value="Znf_TRAF"/>
</dbReference>
<keyword evidence="8" id="KW-1185">Reference proteome</keyword>
<organism evidence="7 8">
    <name type="scientific">Actinidia rufa</name>
    <dbReference type="NCBI Taxonomy" id="165716"/>
    <lineage>
        <taxon>Eukaryota</taxon>
        <taxon>Viridiplantae</taxon>
        <taxon>Streptophyta</taxon>
        <taxon>Embryophyta</taxon>
        <taxon>Tracheophyta</taxon>
        <taxon>Spermatophyta</taxon>
        <taxon>Magnoliopsida</taxon>
        <taxon>eudicotyledons</taxon>
        <taxon>Gunneridae</taxon>
        <taxon>Pentapetalae</taxon>
        <taxon>asterids</taxon>
        <taxon>Ericales</taxon>
        <taxon>Actinidiaceae</taxon>
        <taxon>Actinidia</taxon>
    </lineage>
</organism>
<evidence type="ECO:0000256" key="1">
    <source>
        <dbReference type="ARBA" id="ARBA00022723"/>
    </source>
</evidence>
<dbReference type="Pfam" id="PF02176">
    <property type="entry name" value="zf-TRAF"/>
    <property type="match status" value="1"/>
</dbReference>
<keyword evidence="2 4" id="KW-0863">Zinc-finger</keyword>
<reference evidence="7 8" key="1">
    <citation type="submission" date="2019-07" db="EMBL/GenBank/DDBJ databases">
        <title>De Novo Assembly of kiwifruit Actinidia rufa.</title>
        <authorList>
            <person name="Sugita-Konishi S."/>
            <person name="Sato K."/>
            <person name="Mori E."/>
            <person name="Abe Y."/>
            <person name="Kisaki G."/>
            <person name="Hamano K."/>
            <person name="Suezawa K."/>
            <person name="Otani M."/>
            <person name="Fukuda T."/>
            <person name="Manabe T."/>
            <person name="Gomi K."/>
            <person name="Tabuchi M."/>
            <person name="Akimitsu K."/>
            <person name="Kataoka I."/>
        </authorList>
    </citation>
    <scope>NUCLEOTIDE SEQUENCE [LARGE SCALE GENOMIC DNA]</scope>
    <source>
        <strain evidence="8">cv. Fuchu</strain>
    </source>
</reference>